<gene>
    <name evidence="2" type="ORF">DES41_107123</name>
</gene>
<accession>A0A368XKV3</accession>
<dbReference type="Pfam" id="PF13561">
    <property type="entry name" value="adh_short_C2"/>
    <property type="match status" value="1"/>
</dbReference>
<proteinExistence type="inferred from homology"/>
<evidence type="ECO:0000313" key="3">
    <source>
        <dbReference type="Proteomes" id="UP000252884"/>
    </source>
</evidence>
<dbReference type="InterPro" id="IPR002347">
    <property type="entry name" value="SDR_fam"/>
</dbReference>
<dbReference type="PRINTS" id="PR00081">
    <property type="entry name" value="GDHRDH"/>
</dbReference>
<name>A0A368XKV3_9BURK</name>
<dbReference type="AlphaFoldDB" id="A0A368XKV3"/>
<dbReference type="SUPFAM" id="SSF51735">
    <property type="entry name" value="NAD(P)-binding Rossmann-fold domains"/>
    <property type="match status" value="1"/>
</dbReference>
<dbReference type="EMBL" id="QPJK01000007">
    <property type="protein sequence ID" value="RCW68602.1"/>
    <property type="molecule type" value="Genomic_DNA"/>
</dbReference>
<evidence type="ECO:0000256" key="1">
    <source>
        <dbReference type="ARBA" id="ARBA00006484"/>
    </source>
</evidence>
<organism evidence="2 3">
    <name type="scientific">Pseudorhodoferax soli</name>
    <dbReference type="NCBI Taxonomy" id="545864"/>
    <lineage>
        <taxon>Bacteria</taxon>
        <taxon>Pseudomonadati</taxon>
        <taxon>Pseudomonadota</taxon>
        <taxon>Betaproteobacteria</taxon>
        <taxon>Burkholderiales</taxon>
        <taxon>Comamonadaceae</taxon>
    </lineage>
</organism>
<dbReference type="PANTHER" id="PTHR42879:SF6">
    <property type="entry name" value="NADPH-DEPENDENT REDUCTASE BACG"/>
    <property type="match status" value="1"/>
</dbReference>
<dbReference type="FunFam" id="3.40.50.720:FF:000084">
    <property type="entry name" value="Short-chain dehydrogenase reductase"/>
    <property type="match status" value="1"/>
</dbReference>
<reference evidence="2 3" key="1">
    <citation type="submission" date="2018-07" db="EMBL/GenBank/DDBJ databases">
        <title>Genomic Encyclopedia of Type Strains, Phase IV (KMG-IV): sequencing the most valuable type-strain genomes for metagenomic binning, comparative biology and taxonomic classification.</title>
        <authorList>
            <person name="Goeker M."/>
        </authorList>
    </citation>
    <scope>NUCLEOTIDE SEQUENCE [LARGE SCALE GENOMIC DNA]</scope>
    <source>
        <strain evidence="2 3">DSM 21634</strain>
    </source>
</reference>
<dbReference type="Gene3D" id="3.40.50.720">
    <property type="entry name" value="NAD(P)-binding Rossmann-like Domain"/>
    <property type="match status" value="1"/>
</dbReference>
<keyword evidence="3" id="KW-1185">Reference proteome</keyword>
<dbReference type="InterPro" id="IPR036291">
    <property type="entry name" value="NAD(P)-bd_dom_sf"/>
</dbReference>
<dbReference type="Proteomes" id="UP000252884">
    <property type="component" value="Unassembled WGS sequence"/>
</dbReference>
<dbReference type="InterPro" id="IPR050259">
    <property type="entry name" value="SDR"/>
</dbReference>
<protein>
    <submittedName>
        <fullName evidence="2">3-oxoacyl-[acyl-carrier protein] reductase</fullName>
    </submittedName>
</protein>
<dbReference type="PANTHER" id="PTHR42879">
    <property type="entry name" value="3-OXOACYL-(ACYL-CARRIER-PROTEIN) REDUCTASE"/>
    <property type="match status" value="1"/>
</dbReference>
<comment type="caution">
    <text evidence="2">The sequence shown here is derived from an EMBL/GenBank/DDBJ whole genome shotgun (WGS) entry which is preliminary data.</text>
</comment>
<evidence type="ECO:0000313" key="2">
    <source>
        <dbReference type="EMBL" id="RCW68602.1"/>
    </source>
</evidence>
<dbReference type="OrthoDB" id="9803333at2"/>
<dbReference type="RefSeq" id="WP_114470138.1">
    <property type="nucleotide sequence ID" value="NZ_QPJK01000007.1"/>
</dbReference>
<sequence length="263" mass="27912">MNLGLKGRNCVVSAGSRGIGFASAMLLAEEGANVALCGRSEANAQDAAARIREATGRTALGYAADLGSVEDINRFVSRAAAELGSIDVLIGNAGHPPGPMRPALDFQDEEWRTGFEEIFLSVVRLTRAVLPHMGSGWGRMVFPTTMSAKQPEPMHAASAALRAATNAWAKCLADEVADRGILVNTILTGIIDTERMAEVVHLTMDKAGVSRDAAVQQWIGDVPLKRFAQPFEIAKVIALLASDSSYITGQSVAVDGGRMRTVY</sequence>
<comment type="similarity">
    <text evidence="1">Belongs to the short-chain dehydrogenases/reductases (SDR) family.</text>
</comment>